<dbReference type="EMBL" id="WCSY01000013">
    <property type="protein sequence ID" value="KAB4311121.1"/>
    <property type="molecule type" value="Genomic_DNA"/>
</dbReference>
<evidence type="ECO:0000313" key="2">
    <source>
        <dbReference type="EMBL" id="CUP85955.1"/>
    </source>
</evidence>
<dbReference type="EMBL" id="WCRY01000020">
    <property type="protein sequence ID" value="KAB4478918.1"/>
    <property type="molecule type" value="Genomic_DNA"/>
</dbReference>
<dbReference type="PATRIC" id="fig|818.23.peg.4525"/>
<evidence type="ECO:0000313" key="11">
    <source>
        <dbReference type="EMBL" id="UYU68072.1"/>
    </source>
</evidence>
<dbReference type="Proteomes" id="UP001156216">
    <property type="component" value="Chromosome"/>
</dbReference>
<evidence type="ECO:0000313" key="10">
    <source>
        <dbReference type="EMBL" id="RHL58506.1"/>
    </source>
</evidence>
<name>A0A0P0F4E8_BACT4</name>
<evidence type="ECO:0008006" key="23">
    <source>
        <dbReference type="Google" id="ProtNLM"/>
    </source>
</evidence>
<feature type="transmembrane region" description="Helical" evidence="1">
    <location>
        <begin position="48"/>
        <end position="68"/>
    </location>
</feature>
<reference evidence="11 21" key="4">
    <citation type="submission" date="2021-06" db="EMBL/GenBank/DDBJ databases">
        <title>Interrogation of the integrated mobile genetic elements in gut-associated Bacteroides with a consensus prediction approach.</title>
        <authorList>
            <person name="Campbell D.E."/>
            <person name="Leigh J.R."/>
            <person name="Kim T."/>
            <person name="England W."/>
            <person name="Whitaker R.J."/>
            <person name="Degnan P.H."/>
        </authorList>
    </citation>
    <scope>NUCLEOTIDE SEQUENCE</scope>
    <source>
        <strain evidence="13">VPI-3443</strain>
        <strain evidence="12">VPI-BTDOT2</strain>
        <strain evidence="11 21">WAL8669</strain>
    </source>
</reference>
<evidence type="ECO:0000313" key="3">
    <source>
        <dbReference type="EMBL" id="KAB4311121.1"/>
    </source>
</evidence>
<dbReference type="AlphaFoldDB" id="A0A0P0F4E8"/>
<evidence type="ECO:0000313" key="15">
    <source>
        <dbReference type="Proteomes" id="UP000283616"/>
    </source>
</evidence>
<dbReference type="Proteomes" id="UP000095576">
    <property type="component" value="Unassembled WGS sequence"/>
</dbReference>
<reference evidence="2 14" key="1">
    <citation type="submission" date="2015-09" db="EMBL/GenBank/DDBJ databases">
        <authorList>
            <consortium name="Pathogen Informatics"/>
        </authorList>
    </citation>
    <scope>NUCLEOTIDE SEQUENCE [LARGE SCALE GENOMIC DNA]</scope>
    <source>
        <strain evidence="2 14">2789STDY5834899</strain>
    </source>
</reference>
<dbReference type="GeneID" id="60923698"/>
<evidence type="ECO:0000313" key="9">
    <source>
        <dbReference type="EMBL" id="RHD87210.1"/>
    </source>
</evidence>
<evidence type="ECO:0000313" key="18">
    <source>
        <dbReference type="Proteomes" id="UP000436858"/>
    </source>
</evidence>
<reference evidence="8" key="6">
    <citation type="submission" date="2022-10" db="EMBL/GenBank/DDBJ databases">
        <title>Human gut microbiome strain richness.</title>
        <authorList>
            <person name="Chen-Liaw A."/>
        </authorList>
    </citation>
    <scope>NUCLEOTIDE SEQUENCE</scope>
    <source>
        <strain evidence="8">1001283st1_A3_1001283B150304_161114</strain>
    </source>
</reference>
<keyword evidence="1" id="KW-0472">Membrane</keyword>
<dbReference type="Proteomes" id="UP001217776">
    <property type="component" value="Unassembled WGS sequence"/>
</dbReference>
<dbReference type="EMBL" id="CP083681">
    <property type="protein sequence ID" value="UYU72711.1"/>
    <property type="molecule type" value="Genomic_DNA"/>
</dbReference>
<organism evidence="8 22">
    <name type="scientific">Bacteroides thetaiotaomicron</name>
    <dbReference type="NCBI Taxonomy" id="818"/>
    <lineage>
        <taxon>Bacteria</taxon>
        <taxon>Pseudomonadati</taxon>
        <taxon>Bacteroidota</taxon>
        <taxon>Bacteroidia</taxon>
        <taxon>Bacteroidales</taxon>
        <taxon>Bacteroidaceae</taxon>
        <taxon>Bacteroides</taxon>
    </lineage>
</organism>
<dbReference type="RefSeq" id="WP_008763595.1">
    <property type="nucleotide sequence ID" value="NZ_AP022660.1"/>
</dbReference>
<dbReference type="EMBL" id="QSJP01000012">
    <property type="protein sequence ID" value="RHD87210.1"/>
    <property type="molecule type" value="Genomic_DNA"/>
</dbReference>
<proteinExistence type="predicted"/>
<protein>
    <recommendedName>
        <fullName evidence="23">Transmembrane protein</fullName>
    </recommendedName>
</protein>
<dbReference type="Proteomes" id="UP000488521">
    <property type="component" value="Unassembled WGS sequence"/>
</dbReference>
<dbReference type="EMBL" id="WCRW01000019">
    <property type="protein sequence ID" value="KAB4451850.1"/>
    <property type="molecule type" value="Genomic_DNA"/>
</dbReference>
<evidence type="ECO:0000256" key="1">
    <source>
        <dbReference type="SAM" id="Phobius"/>
    </source>
</evidence>
<evidence type="ECO:0000313" key="20">
    <source>
        <dbReference type="Proteomes" id="UP000488521"/>
    </source>
</evidence>
<keyword evidence="1" id="KW-0812">Transmembrane</keyword>
<dbReference type="Proteomes" id="UP001156218">
    <property type="component" value="Chromosome"/>
</dbReference>
<evidence type="ECO:0000313" key="21">
    <source>
        <dbReference type="Proteomes" id="UP001156218"/>
    </source>
</evidence>
<dbReference type="EMBL" id="CP083680">
    <property type="protein sequence ID" value="UYU68072.1"/>
    <property type="molecule type" value="Genomic_DNA"/>
</dbReference>
<reference evidence="15 16" key="2">
    <citation type="submission" date="2018-08" db="EMBL/GenBank/DDBJ databases">
        <title>A genome reference for cultivated species of the human gut microbiota.</title>
        <authorList>
            <person name="Zou Y."/>
            <person name="Xue W."/>
            <person name="Luo G."/>
        </authorList>
    </citation>
    <scope>NUCLEOTIDE SEQUENCE [LARGE SCALE GENOMIC DNA]</scope>
    <source>
        <strain evidence="10 15">AF37-12</strain>
        <strain evidence="9 16">AM30-26</strain>
    </source>
</reference>
<dbReference type="Proteomes" id="UP000440614">
    <property type="component" value="Unassembled WGS sequence"/>
</dbReference>
<dbReference type="Proteomes" id="UP000283616">
    <property type="component" value="Unassembled WGS sequence"/>
</dbReference>
<reference evidence="17 18" key="3">
    <citation type="journal article" date="2019" name="Nat. Med.">
        <title>A library of human gut bacterial isolates paired with longitudinal multiomics data enables mechanistic microbiome research.</title>
        <authorList>
            <person name="Poyet M."/>
            <person name="Groussin M."/>
            <person name="Gibbons S.M."/>
            <person name="Avila-Pacheco J."/>
            <person name="Jiang X."/>
            <person name="Kearney S.M."/>
            <person name="Perrotta A.R."/>
            <person name="Berdy B."/>
            <person name="Zhao S."/>
            <person name="Lieberman T.D."/>
            <person name="Swanson P.K."/>
            <person name="Smith M."/>
            <person name="Roesemann S."/>
            <person name="Alexander J.E."/>
            <person name="Rich S.A."/>
            <person name="Livny J."/>
            <person name="Vlamakis H."/>
            <person name="Clish C."/>
            <person name="Bullock K."/>
            <person name="Deik A."/>
            <person name="Scott J."/>
            <person name="Pierce K.A."/>
            <person name="Xavier R.J."/>
            <person name="Alm E.J."/>
        </authorList>
    </citation>
    <scope>NUCLEOTIDE SEQUENCE [LARGE SCALE GENOMIC DNA]</scope>
    <source>
        <strain evidence="5 20">BIOML-A156</strain>
        <strain evidence="4 17">BIOML-A160</strain>
        <strain evidence="6 18">BIOML-A162</strain>
        <strain evidence="3 19">BIOML-A188</strain>
    </source>
</reference>
<evidence type="ECO:0000313" key="6">
    <source>
        <dbReference type="EMBL" id="KAB4478918.1"/>
    </source>
</evidence>
<evidence type="ECO:0000313" key="13">
    <source>
        <dbReference type="EMBL" id="UYU91801.1"/>
    </source>
</evidence>
<dbReference type="Proteomes" id="UP000436858">
    <property type="component" value="Unassembled WGS sequence"/>
</dbReference>
<dbReference type="Proteomes" id="UP000436825">
    <property type="component" value="Unassembled WGS sequence"/>
</dbReference>
<accession>A0A0P0F4E8</accession>
<keyword evidence="1" id="KW-1133">Transmembrane helix</keyword>
<dbReference type="Proteomes" id="UP000284785">
    <property type="component" value="Unassembled WGS sequence"/>
</dbReference>
<accession>C6IT73</accession>
<sequence>MIFYNNLLAKCFLGKKKHYFMIGGLFFTRYKYLEVWEEMELRIHARQFWECFLLTLIPALGLSLWFSWWWMVLPFMTYHLLYWFEKAISSHSVFNWEALTYCGDAVYMRKRKSYAWMKWYGKKTFPKSEWED</sequence>
<dbReference type="EMBL" id="JAQNVG010000024">
    <property type="protein sequence ID" value="MDC2236986.1"/>
    <property type="molecule type" value="Genomic_DNA"/>
</dbReference>
<reference evidence="7" key="5">
    <citation type="submission" date="2021-07" db="EMBL/GenBank/DDBJ databases">
        <title>Comparative genomics of Bacteroides fragilis group isolates reveals species-dependent resistance mechanisms and validates clinical tools for resistance prediction.</title>
        <authorList>
            <person name="Wallace M.J."/>
            <person name="Jean S."/>
            <person name="Wallace M.A."/>
            <person name="Carey-Ann B.D."/>
            <person name="Dantas G."/>
        </authorList>
    </citation>
    <scope>NUCLEOTIDE SEQUENCE</scope>
    <source>
        <strain evidence="7">BJH_160</strain>
    </source>
</reference>
<evidence type="ECO:0000313" key="4">
    <source>
        <dbReference type="EMBL" id="KAB4451850.1"/>
    </source>
</evidence>
<dbReference type="EMBL" id="WCRS01000018">
    <property type="protein sequence ID" value="KAB4470382.1"/>
    <property type="molecule type" value="Genomic_DNA"/>
</dbReference>
<dbReference type="EMBL" id="CP083685">
    <property type="protein sequence ID" value="UYU91801.1"/>
    <property type="molecule type" value="Genomic_DNA"/>
</dbReference>
<evidence type="ECO:0000313" key="22">
    <source>
        <dbReference type="Proteomes" id="UP001217776"/>
    </source>
</evidence>
<evidence type="ECO:0000313" key="7">
    <source>
        <dbReference type="EMBL" id="MCE9238825.1"/>
    </source>
</evidence>
<evidence type="ECO:0000313" key="12">
    <source>
        <dbReference type="EMBL" id="UYU72711.1"/>
    </source>
</evidence>
<dbReference type="Proteomes" id="UP001162960">
    <property type="component" value="Chromosome"/>
</dbReference>
<evidence type="ECO:0000313" key="17">
    <source>
        <dbReference type="Proteomes" id="UP000436825"/>
    </source>
</evidence>
<evidence type="ECO:0000313" key="14">
    <source>
        <dbReference type="Proteomes" id="UP000095576"/>
    </source>
</evidence>
<evidence type="ECO:0000313" key="5">
    <source>
        <dbReference type="EMBL" id="KAB4470382.1"/>
    </source>
</evidence>
<evidence type="ECO:0000313" key="19">
    <source>
        <dbReference type="Proteomes" id="UP000440614"/>
    </source>
</evidence>
<dbReference type="EMBL" id="QROV01000013">
    <property type="protein sequence ID" value="RHL58506.1"/>
    <property type="molecule type" value="Genomic_DNA"/>
</dbReference>
<dbReference type="KEGG" id="btho:Btheta7330_04385"/>
<dbReference type="EMBL" id="CZAP01000014">
    <property type="protein sequence ID" value="CUP85955.1"/>
    <property type="molecule type" value="Genomic_DNA"/>
</dbReference>
<evidence type="ECO:0000313" key="16">
    <source>
        <dbReference type="Proteomes" id="UP000284785"/>
    </source>
</evidence>
<evidence type="ECO:0000313" key="8">
    <source>
        <dbReference type="EMBL" id="MDC2236986.1"/>
    </source>
</evidence>
<dbReference type="EMBL" id="JAHYQA010000010">
    <property type="protein sequence ID" value="MCE9238825.1"/>
    <property type="molecule type" value="Genomic_DNA"/>
</dbReference>
<gene>
    <name evidence="10" type="ORF">DW011_12670</name>
    <name evidence="9" type="ORF">DW780_14765</name>
    <name evidence="2" type="ORF">ERS852511_03451</name>
    <name evidence="5" type="ORF">GAN59_19835</name>
    <name evidence="4" type="ORF">GAN75_21965</name>
    <name evidence="6" type="ORF">GAN91_19135</name>
    <name evidence="3" type="ORF">GAO51_14715</name>
    <name evidence="7" type="ORF">K0H07_16910</name>
    <name evidence="12" type="ORF">KQP59_06310</name>
    <name evidence="11" type="ORF">KQP68_07275</name>
    <name evidence="13" type="ORF">KQP74_03965</name>
    <name evidence="8" type="ORF">PO127_14665</name>
</gene>
<dbReference type="Proteomes" id="UP001200544">
    <property type="component" value="Unassembled WGS sequence"/>
</dbReference>